<dbReference type="GO" id="GO:0046677">
    <property type="term" value="P:response to antibiotic"/>
    <property type="evidence" value="ECO:0007669"/>
    <property type="project" value="UniProtKB-KW"/>
</dbReference>
<evidence type="ECO:0000256" key="4">
    <source>
        <dbReference type="ARBA" id="ARBA00023315"/>
    </source>
</evidence>
<sequence>MIGPPVLHETAMKTANARRMTSAPGAFSIVNDPKIEQDLRTLGVREGGVLLVHTSFRAVRPVEGGPLGLIGALQAALGPTGTLVMPTMTDGETVFDPRSTPTEGMGITAEVFWRQPGVLRSTHPGGSFAASGPLAARICEPQPLSPPHGPDSPVGRVHSLDGQVLLLGVTHSENTTLHVAEALAGVPYSVSHPCVVEDNGTAKTVLIAETDHCCRGFRVADDWLRPRGLQREGQVGNAHARLCNARDLVRLAVEHLAADPLTFLCAPETGCEECDAAHASIPAGVRR</sequence>
<dbReference type="EMBL" id="AAMD01000046">
    <property type="protein sequence ID" value="EAU66825.1"/>
    <property type="molecule type" value="Genomic_DNA"/>
</dbReference>
<accession>Q093C4</accession>
<evidence type="ECO:0000256" key="5">
    <source>
        <dbReference type="RuleBase" id="RU365031"/>
    </source>
</evidence>
<evidence type="ECO:0000256" key="2">
    <source>
        <dbReference type="ARBA" id="ARBA00012882"/>
    </source>
</evidence>
<gene>
    <name evidence="6" type="ORF">STIAU_3039</name>
</gene>
<reference evidence="6 7" key="1">
    <citation type="submission" date="2006-04" db="EMBL/GenBank/DDBJ databases">
        <authorList>
            <person name="Nierman W.C."/>
        </authorList>
    </citation>
    <scope>NUCLEOTIDE SEQUENCE [LARGE SCALE GENOMIC DNA]</scope>
    <source>
        <strain evidence="6 7">DW4/3-1</strain>
    </source>
</reference>
<proteinExistence type="inferred from homology"/>
<protein>
    <recommendedName>
        <fullName evidence="2 5">Aminoglycoside N(3)-acetyltransferase</fullName>
        <ecNumber evidence="5">2.3.1.-</ecNumber>
    </recommendedName>
</protein>
<dbReference type="SUPFAM" id="SSF110710">
    <property type="entry name" value="TTHA0583/YokD-like"/>
    <property type="match status" value="1"/>
</dbReference>
<dbReference type="GO" id="GO:0046353">
    <property type="term" value="F:aminoglycoside 3-N-acetyltransferase activity"/>
    <property type="evidence" value="ECO:0007669"/>
    <property type="project" value="UniProtKB-EC"/>
</dbReference>
<dbReference type="InterPro" id="IPR003679">
    <property type="entry name" value="Amioglycoside_AcTrfase"/>
</dbReference>
<evidence type="ECO:0000256" key="1">
    <source>
        <dbReference type="ARBA" id="ARBA00006383"/>
    </source>
</evidence>
<dbReference type="InterPro" id="IPR028345">
    <property type="entry name" value="Antibiotic_NAT-like"/>
</dbReference>
<evidence type="ECO:0000313" key="6">
    <source>
        <dbReference type="EMBL" id="EAU66825.1"/>
    </source>
</evidence>
<dbReference type="PANTHER" id="PTHR11104:SF0">
    <property type="entry name" value="SPBETA PROPHAGE-DERIVED AMINOGLYCOSIDE N(3')-ACETYLTRANSFERASE-LIKE PROTEIN YOKD"/>
    <property type="match status" value="1"/>
</dbReference>
<evidence type="ECO:0000313" key="7">
    <source>
        <dbReference type="Proteomes" id="UP000032702"/>
    </source>
</evidence>
<dbReference type="Pfam" id="PF02522">
    <property type="entry name" value="Antibiotic_NAT"/>
    <property type="match status" value="1"/>
</dbReference>
<keyword evidence="5" id="KW-0046">Antibiotic resistance</keyword>
<dbReference type="AlphaFoldDB" id="Q093C4"/>
<organism evidence="6 7">
    <name type="scientific">Stigmatella aurantiaca (strain DW4/3-1)</name>
    <dbReference type="NCBI Taxonomy" id="378806"/>
    <lineage>
        <taxon>Bacteria</taxon>
        <taxon>Pseudomonadati</taxon>
        <taxon>Myxococcota</taxon>
        <taxon>Myxococcia</taxon>
        <taxon>Myxococcales</taxon>
        <taxon>Cystobacterineae</taxon>
        <taxon>Archangiaceae</taxon>
        <taxon>Stigmatella</taxon>
    </lineage>
</organism>
<comment type="similarity">
    <text evidence="1 5">Belongs to the antibiotic N-acetyltransferase family.</text>
</comment>
<name>Q093C4_STIAD</name>
<dbReference type="PATRIC" id="fig|378806.16.peg.6007"/>
<comment type="catalytic activity">
    <reaction evidence="5">
        <text>a 2-deoxystreptamine antibiotic + acetyl-CoA = an N(3)-acetyl-2-deoxystreptamine antibiotic + CoA + H(+)</text>
        <dbReference type="Rhea" id="RHEA:12665"/>
        <dbReference type="ChEBI" id="CHEBI:15378"/>
        <dbReference type="ChEBI" id="CHEBI:57287"/>
        <dbReference type="ChEBI" id="CHEBI:57288"/>
        <dbReference type="ChEBI" id="CHEBI:57921"/>
        <dbReference type="ChEBI" id="CHEBI:77452"/>
        <dbReference type="EC" id="2.3.1.81"/>
    </reaction>
</comment>
<keyword evidence="3 5" id="KW-0808">Transferase</keyword>
<dbReference type="Proteomes" id="UP000032702">
    <property type="component" value="Unassembled WGS sequence"/>
</dbReference>
<evidence type="ECO:0000256" key="3">
    <source>
        <dbReference type="ARBA" id="ARBA00022679"/>
    </source>
</evidence>
<dbReference type="PANTHER" id="PTHR11104">
    <property type="entry name" value="AMINOGLYCOSIDE N3-ACETYLTRANSFERASE"/>
    <property type="match status" value="1"/>
</dbReference>
<keyword evidence="4 5" id="KW-0012">Acyltransferase</keyword>
<dbReference type="EC" id="2.3.1.-" evidence="5"/>
<comment type="caution">
    <text evidence="6">The sequence shown here is derived from an EMBL/GenBank/DDBJ whole genome shotgun (WGS) entry which is preliminary data.</text>
</comment>